<organism evidence="2 3">
    <name type="scientific">Bacteroides acidifaciens</name>
    <dbReference type="NCBI Taxonomy" id="85831"/>
    <lineage>
        <taxon>Bacteria</taxon>
        <taxon>Pseudomonadati</taxon>
        <taxon>Bacteroidota</taxon>
        <taxon>Bacteroidia</taxon>
        <taxon>Bacteroidales</taxon>
        <taxon>Bacteroidaceae</taxon>
        <taxon>Bacteroides</taxon>
    </lineage>
</organism>
<evidence type="ECO:0008006" key="4">
    <source>
        <dbReference type="Google" id="ProtNLM"/>
    </source>
</evidence>
<dbReference type="EMBL" id="RAZM01000016">
    <property type="protein sequence ID" value="RLT80597.1"/>
    <property type="molecule type" value="Genomic_DNA"/>
</dbReference>
<name>A0A3L8AC11_9BACE</name>
<dbReference type="Proteomes" id="UP000267159">
    <property type="component" value="Unassembled WGS sequence"/>
</dbReference>
<keyword evidence="1" id="KW-0812">Transmembrane</keyword>
<accession>A0A3L8AC11</accession>
<dbReference type="AlphaFoldDB" id="A0A3L8AC11"/>
<gene>
    <name evidence="2" type="ORF">D7Y07_07115</name>
</gene>
<keyword evidence="1" id="KW-0472">Membrane</keyword>
<evidence type="ECO:0000313" key="2">
    <source>
        <dbReference type="EMBL" id="RLT80597.1"/>
    </source>
</evidence>
<sequence length="168" mass="20104">MIARNRIWEELKQARANVLCLQKYTDIRRAHNRYYNGFIALSASAGALGFSINEYIPFITSLLIGFVSITKSIMPNFLQSEPELSELDNLSNFYVRYMNHLENIWYDFDHEHIDEKEAMKRFFEIKETECDKESQLNKGIRYISKRLQHQIDEQAEEYINRVYFEKEN</sequence>
<evidence type="ECO:0000256" key="1">
    <source>
        <dbReference type="SAM" id="Phobius"/>
    </source>
</evidence>
<dbReference type="RefSeq" id="WP_121768558.1">
    <property type="nucleotide sequence ID" value="NZ_CAEUHO010000001.1"/>
</dbReference>
<reference evidence="2 3" key="1">
    <citation type="submission" date="2018-09" db="EMBL/GenBank/DDBJ databases">
        <title>Murine metabolic-syndrome-specific gut microbial biobank.</title>
        <authorList>
            <person name="Liu C."/>
        </authorList>
    </citation>
    <scope>NUCLEOTIDE SEQUENCE [LARGE SCALE GENOMIC DNA]</scope>
    <source>
        <strain evidence="2 3">0.1X-D8-26</strain>
    </source>
</reference>
<evidence type="ECO:0000313" key="3">
    <source>
        <dbReference type="Proteomes" id="UP000267159"/>
    </source>
</evidence>
<feature type="transmembrane region" description="Helical" evidence="1">
    <location>
        <begin position="34"/>
        <end position="52"/>
    </location>
</feature>
<proteinExistence type="predicted"/>
<protein>
    <recommendedName>
        <fullName evidence="4">SLATT domain-containing protein</fullName>
    </recommendedName>
</protein>
<keyword evidence="1" id="KW-1133">Transmembrane helix</keyword>
<comment type="caution">
    <text evidence="2">The sequence shown here is derived from an EMBL/GenBank/DDBJ whole genome shotgun (WGS) entry which is preliminary data.</text>
</comment>